<sequence length="196" mass="22667">MLAAWDLQEEQQVCITTDNAANIVNAVAINKWNRLQCFGHRLHLAIEHALKDVQFERALNVCKKVVGCFSYSWRRRRELSEAQKELKLPQHKLKTECPTRHLIPTWQDLEVLEAVNNSLSPLAEFTDALSGEQYVSVSYVKLVLHLFNNKILAEKEEETELSKCIKKKILGYLNEKYEDPQTQELLDMASAIDPRF</sequence>
<dbReference type="InterPro" id="IPR012337">
    <property type="entry name" value="RNaseH-like_sf"/>
</dbReference>
<dbReference type="PANTHER" id="PTHR46481">
    <property type="entry name" value="ZINC FINGER BED DOMAIN-CONTAINING PROTEIN 4"/>
    <property type="match status" value="1"/>
</dbReference>
<evidence type="ECO:0000313" key="2">
    <source>
        <dbReference type="Proteomes" id="UP001558613"/>
    </source>
</evidence>
<reference evidence="1 2" key="1">
    <citation type="submission" date="2023-09" db="EMBL/GenBank/DDBJ databases">
        <authorList>
            <person name="Wang M."/>
        </authorList>
    </citation>
    <scope>NUCLEOTIDE SEQUENCE [LARGE SCALE GENOMIC DNA]</scope>
    <source>
        <strain evidence="1">GT-2023</strain>
        <tissue evidence="1">Liver</tissue>
    </source>
</reference>
<evidence type="ECO:0000313" key="1">
    <source>
        <dbReference type="EMBL" id="KAL1276600.1"/>
    </source>
</evidence>
<dbReference type="PANTHER" id="PTHR46481:SF9">
    <property type="entry name" value="ZINC FINGER BED DOMAIN-CONTAINING PROTEIN 1-LIKE"/>
    <property type="match status" value="1"/>
</dbReference>
<protein>
    <submittedName>
        <fullName evidence="1">Uncharacterized protein</fullName>
    </submittedName>
</protein>
<accession>A0ABR3NHX7</accession>
<gene>
    <name evidence="1" type="ORF">QQF64_036223</name>
</gene>
<comment type="caution">
    <text evidence="1">The sequence shown here is derived from an EMBL/GenBank/DDBJ whole genome shotgun (WGS) entry which is preliminary data.</text>
</comment>
<dbReference type="Proteomes" id="UP001558613">
    <property type="component" value="Unassembled WGS sequence"/>
</dbReference>
<keyword evidence="2" id="KW-1185">Reference proteome</keyword>
<dbReference type="EMBL" id="JAYMGO010000004">
    <property type="protein sequence ID" value="KAL1276600.1"/>
    <property type="molecule type" value="Genomic_DNA"/>
</dbReference>
<proteinExistence type="predicted"/>
<organism evidence="1 2">
    <name type="scientific">Cirrhinus molitorella</name>
    <name type="common">mud carp</name>
    <dbReference type="NCBI Taxonomy" id="172907"/>
    <lineage>
        <taxon>Eukaryota</taxon>
        <taxon>Metazoa</taxon>
        <taxon>Chordata</taxon>
        <taxon>Craniata</taxon>
        <taxon>Vertebrata</taxon>
        <taxon>Euteleostomi</taxon>
        <taxon>Actinopterygii</taxon>
        <taxon>Neopterygii</taxon>
        <taxon>Teleostei</taxon>
        <taxon>Ostariophysi</taxon>
        <taxon>Cypriniformes</taxon>
        <taxon>Cyprinidae</taxon>
        <taxon>Labeoninae</taxon>
        <taxon>Labeonini</taxon>
        <taxon>Cirrhinus</taxon>
    </lineage>
</organism>
<name>A0ABR3NHX7_9TELE</name>
<dbReference type="InterPro" id="IPR052035">
    <property type="entry name" value="ZnF_BED_domain_contain"/>
</dbReference>
<dbReference type="SUPFAM" id="SSF53098">
    <property type="entry name" value="Ribonuclease H-like"/>
    <property type="match status" value="1"/>
</dbReference>